<evidence type="ECO:0000313" key="8">
    <source>
        <dbReference type="EMBL" id="VDN35198.1"/>
    </source>
</evidence>
<dbReference type="PANTHER" id="PTHR47143">
    <property type="entry name" value="TRANSIENT RECEPTOR POTENTIAL CATION CHANNEL PROTEIN PAINLESS"/>
    <property type="match status" value="1"/>
</dbReference>
<dbReference type="EMBL" id="UYRV01126301">
    <property type="protein sequence ID" value="VDN35198.1"/>
    <property type="molecule type" value="Genomic_DNA"/>
</dbReference>
<evidence type="ECO:0000256" key="6">
    <source>
        <dbReference type="ARBA" id="ARBA00023303"/>
    </source>
</evidence>
<accession>A0A3P7NHZ8</accession>
<keyword evidence="2" id="KW-0716">Sensory transduction</keyword>
<dbReference type="PANTHER" id="PTHR47143:SF3">
    <property type="entry name" value="PWWP DOMAIN-CONTAINING PROTEIN"/>
    <property type="match status" value="1"/>
</dbReference>
<organism evidence="8 9">
    <name type="scientific">Cylicostephanus goldi</name>
    <name type="common">Nematode worm</name>
    <dbReference type="NCBI Taxonomy" id="71465"/>
    <lineage>
        <taxon>Eukaryota</taxon>
        <taxon>Metazoa</taxon>
        <taxon>Ecdysozoa</taxon>
        <taxon>Nematoda</taxon>
        <taxon>Chromadorea</taxon>
        <taxon>Rhabditida</taxon>
        <taxon>Rhabditina</taxon>
        <taxon>Rhabditomorpha</taxon>
        <taxon>Strongyloidea</taxon>
        <taxon>Strongylidae</taxon>
        <taxon>Cylicostephanus</taxon>
    </lineage>
</organism>
<dbReference type="Pfam" id="PF12796">
    <property type="entry name" value="Ank_2"/>
    <property type="match status" value="1"/>
</dbReference>
<keyword evidence="6" id="KW-0407">Ion channel</keyword>
<dbReference type="PROSITE" id="PS50088">
    <property type="entry name" value="ANK_REPEAT"/>
    <property type="match status" value="1"/>
</dbReference>
<dbReference type="Proteomes" id="UP000271889">
    <property type="component" value="Unassembled WGS sequence"/>
</dbReference>
<dbReference type="SUPFAM" id="SSF48403">
    <property type="entry name" value="Ankyrin repeat"/>
    <property type="match status" value="1"/>
</dbReference>
<dbReference type="GO" id="GO:0034220">
    <property type="term" value="P:monoatomic ion transmembrane transport"/>
    <property type="evidence" value="ECO:0007669"/>
    <property type="project" value="UniProtKB-KW"/>
</dbReference>
<keyword evidence="3" id="KW-0677">Repeat</keyword>
<evidence type="ECO:0000256" key="1">
    <source>
        <dbReference type="ARBA" id="ARBA00022448"/>
    </source>
</evidence>
<keyword evidence="4 7" id="KW-0040">ANK repeat</keyword>
<keyword evidence="5" id="KW-0406">Ion transport</keyword>
<reference evidence="8 9" key="1">
    <citation type="submission" date="2018-11" db="EMBL/GenBank/DDBJ databases">
        <authorList>
            <consortium name="Pathogen Informatics"/>
        </authorList>
    </citation>
    <scope>NUCLEOTIDE SEQUENCE [LARGE SCALE GENOMIC DNA]</scope>
</reference>
<keyword evidence="9" id="KW-1185">Reference proteome</keyword>
<dbReference type="InterPro" id="IPR036770">
    <property type="entry name" value="Ankyrin_rpt-contain_sf"/>
</dbReference>
<evidence type="ECO:0000256" key="5">
    <source>
        <dbReference type="ARBA" id="ARBA00023065"/>
    </source>
</evidence>
<dbReference type="GO" id="GO:1902495">
    <property type="term" value="C:transmembrane transporter complex"/>
    <property type="evidence" value="ECO:0007669"/>
    <property type="project" value="TreeGrafter"/>
</dbReference>
<dbReference type="InterPro" id="IPR052076">
    <property type="entry name" value="TRP_cation_channel"/>
</dbReference>
<evidence type="ECO:0000256" key="2">
    <source>
        <dbReference type="ARBA" id="ARBA00022606"/>
    </source>
</evidence>
<keyword evidence="1" id="KW-0813">Transport</keyword>
<evidence type="ECO:0000256" key="4">
    <source>
        <dbReference type="ARBA" id="ARBA00023043"/>
    </source>
</evidence>
<dbReference type="OrthoDB" id="1661883at2759"/>
<feature type="repeat" description="ANK" evidence="7">
    <location>
        <begin position="5"/>
        <end position="37"/>
    </location>
</feature>
<name>A0A3P7NHZ8_CYLGO</name>
<proteinExistence type="predicted"/>
<evidence type="ECO:0000256" key="3">
    <source>
        <dbReference type="ARBA" id="ARBA00022737"/>
    </source>
</evidence>
<protein>
    <submittedName>
        <fullName evidence="8">Uncharacterized protein</fullName>
    </submittedName>
</protein>
<dbReference type="InterPro" id="IPR002110">
    <property type="entry name" value="Ankyrin_rpt"/>
</dbReference>
<evidence type="ECO:0000256" key="7">
    <source>
        <dbReference type="PROSITE-ProRule" id="PRU00023"/>
    </source>
</evidence>
<sequence>MRRYFRTTPLHIAAEKGYDRIVERLLQKEIYPEKKNEEGETALDLAISNGHELASVARALVNSDDYWEFIMAPTDTKQMSRHTEARTTPMRKLIDKFPKVAKLVFEKCQTKYQELDSSLKWKEYNFIYIDDTYMMPSRDGTELTAETYPYDENGKVKKEAKAYSDDYDVVYKNHPLKMMVRQRELS</sequence>
<dbReference type="AlphaFoldDB" id="A0A3P7NHZ8"/>
<dbReference type="GO" id="GO:0022857">
    <property type="term" value="F:transmembrane transporter activity"/>
    <property type="evidence" value="ECO:0007669"/>
    <property type="project" value="TreeGrafter"/>
</dbReference>
<gene>
    <name evidence="8" type="ORF">CGOC_LOCUS12864</name>
</gene>
<dbReference type="Gene3D" id="1.25.40.20">
    <property type="entry name" value="Ankyrin repeat-containing domain"/>
    <property type="match status" value="1"/>
</dbReference>
<evidence type="ECO:0000313" key="9">
    <source>
        <dbReference type="Proteomes" id="UP000271889"/>
    </source>
</evidence>